<organism evidence="2 3">
    <name type="scientific">Naegleria lovaniensis</name>
    <name type="common">Amoeba</name>
    <dbReference type="NCBI Taxonomy" id="51637"/>
    <lineage>
        <taxon>Eukaryota</taxon>
        <taxon>Discoba</taxon>
        <taxon>Heterolobosea</taxon>
        <taxon>Tetramitia</taxon>
        <taxon>Eutetramitia</taxon>
        <taxon>Vahlkampfiidae</taxon>
        <taxon>Naegleria</taxon>
    </lineage>
</organism>
<feature type="compositionally biased region" description="Polar residues" evidence="1">
    <location>
        <begin position="235"/>
        <end position="255"/>
    </location>
</feature>
<dbReference type="Proteomes" id="UP000816034">
    <property type="component" value="Unassembled WGS sequence"/>
</dbReference>
<name>A0AA88GR83_NAELO</name>
<dbReference type="RefSeq" id="XP_044548531.1">
    <property type="nucleotide sequence ID" value="XM_044694500.1"/>
</dbReference>
<comment type="caution">
    <text evidence="2">The sequence shown here is derived from an EMBL/GenBank/DDBJ whole genome shotgun (WGS) entry which is preliminary data.</text>
</comment>
<gene>
    <name evidence="2" type="ORF">C9374_004819</name>
</gene>
<evidence type="ECO:0000313" key="3">
    <source>
        <dbReference type="Proteomes" id="UP000816034"/>
    </source>
</evidence>
<evidence type="ECO:0000313" key="2">
    <source>
        <dbReference type="EMBL" id="KAG2382852.1"/>
    </source>
</evidence>
<dbReference type="EMBL" id="PYSW02000022">
    <property type="protein sequence ID" value="KAG2382852.1"/>
    <property type="molecule type" value="Genomic_DNA"/>
</dbReference>
<proteinExistence type="predicted"/>
<keyword evidence="3" id="KW-1185">Reference proteome</keyword>
<reference evidence="2 3" key="1">
    <citation type="journal article" date="2018" name="BMC Genomics">
        <title>The genome of Naegleria lovaniensis, the basis for a comparative approach to unravel pathogenicity factors of the human pathogenic amoeba N. fowleri.</title>
        <authorList>
            <person name="Liechti N."/>
            <person name="Schurch N."/>
            <person name="Bruggmann R."/>
            <person name="Wittwer M."/>
        </authorList>
    </citation>
    <scope>NUCLEOTIDE SEQUENCE [LARGE SCALE GENOMIC DNA]</scope>
    <source>
        <strain evidence="2 3">ATCC 30569</strain>
    </source>
</reference>
<dbReference type="GeneID" id="68097274"/>
<protein>
    <submittedName>
        <fullName evidence="2">Uncharacterized protein</fullName>
    </submittedName>
</protein>
<feature type="region of interest" description="Disordered" evidence="1">
    <location>
        <begin position="219"/>
        <end position="255"/>
    </location>
</feature>
<accession>A0AA88GR83</accession>
<dbReference type="AlphaFoldDB" id="A0AA88GR83"/>
<feature type="region of interest" description="Disordered" evidence="1">
    <location>
        <begin position="1"/>
        <end position="60"/>
    </location>
</feature>
<sequence>MLPFSPGDPEDTKRHTGKGSHHQTSEMASFMEPLLERRTTTPSTPNPPSSSQFSSSEIDHHHHSYGHSSWKSIPSEVVHFMMEFLDDESLLRVVMPLSRHFEDYSVDLIYRRNIERGYGLLNFIYTYKTIAQITPPPSSLITSTTQSIHSSLETDDENSLFSTEMFDKLYGNTVLKCIDLHDYCNHVCGLIIPLLNQYTRQREEHMRLFATPKKIKKSKLLSPTSSNTDEEPSVVSGTPNGSCITPPTPSPFDNSNPESICNLDLFKVGEKHFRINKSNSQKGLSKCTGIKRLSVSDTEGKKLLFHKRYFQLLTFLNLIISIDYLKTWQSSLMNDLSMFRRISSKKSILLSREARKLEDDAFLFCRELFYCCKRLKALRHVSHYRKKLKALIVQITEIEKPNKHGFWPEEKKAFMMLLSIFDNLRSEHPYSKKLSRKIVDFYNKNLIQTEEGQTRIELYESTTFNIKFFLERCCSNIKKELEKK</sequence>
<evidence type="ECO:0000256" key="1">
    <source>
        <dbReference type="SAM" id="MobiDB-lite"/>
    </source>
</evidence>